<feature type="transmembrane region" description="Helical" evidence="1">
    <location>
        <begin position="21"/>
        <end position="44"/>
    </location>
</feature>
<name>A0A011W2P1_RUMAL</name>
<dbReference type="AlphaFoldDB" id="A0A011W2P1"/>
<accession>A0A011W2P1</accession>
<feature type="transmembrane region" description="Helical" evidence="1">
    <location>
        <begin position="56"/>
        <end position="74"/>
    </location>
</feature>
<proteinExistence type="predicted"/>
<evidence type="ECO:0000256" key="1">
    <source>
        <dbReference type="SAM" id="Phobius"/>
    </source>
</evidence>
<dbReference type="PATRIC" id="fig|1341156.4.peg.476"/>
<dbReference type="Proteomes" id="UP000021369">
    <property type="component" value="Unassembled WGS sequence"/>
</dbReference>
<dbReference type="RefSeq" id="WP_037285175.1">
    <property type="nucleotide sequence ID" value="NZ_JEOB01000001.1"/>
</dbReference>
<protein>
    <submittedName>
        <fullName evidence="2">Uncharacterized protein</fullName>
    </submittedName>
</protein>
<evidence type="ECO:0000313" key="3">
    <source>
        <dbReference type="Proteomes" id="UP000021369"/>
    </source>
</evidence>
<dbReference type="EMBL" id="JEOB01000001">
    <property type="protein sequence ID" value="EXM41078.1"/>
    <property type="molecule type" value="Genomic_DNA"/>
</dbReference>
<organism evidence="2 3">
    <name type="scientific">Ruminococcus albus SY3</name>
    <dbReference type="NCBI Taxonomy" id="1341156"/>
    <lineage>
        <taxon>Bacteria</taxon>
        <taxon>Bacillati</taxon>
        <taxon>Bacillota</taxon>
        <taxon>Clostridia</taxon>
        <taxon>Eubacteriales</taxon>
        <taxon>Oscillospiraceae</taxon>
        <taxon>Ruminococcus</taxon>
    </lineage>
</organism>
<keyword evidence="1" id="KW-0472">Membrane</keyword>
<feature type="transmembrane region" description="Helical" evidence="1">
    <location>
        <begin position="188"/>
        <end position="207"/>
    </location>
</feature>
<comment type="caution">
    <text evidence="2">The sequence shown here is derived from an EMBL/GenBank/DDBJ whole genome shotgun (WGS) entry which is preliminary data.</text>
</comment>
<feature type="transmembrane region" description="Helical" evidence="1">
    <location>
        <begin position="157"/>
        <end position="181"/>
    </location>
</feature>
<gene>
    <name evidence="2" type="ORF">RASY3_03780</name>
</gene>
<dbReference type="OrthoDB" id="1818125at2"/>
<feature type="transmembrane region" description="Helical" evidence="1">
    <location>
        <begin position="248"/>
        <end position="274"/>
    </location>
</feature>
<sequence>MREFIGYAFRGKEGLRRYLKYFGICLGVLFLLHIILLIMGIISVNFRNDWKNIYESAGTAAAGIIFGIVLHDLIKISLHNGTSRISLLVGSGAAALTFGALTSVIIEAVYLLTDGIFRLAGMRLDCIIMCDERHNWAGGEQLSMQGMNDLIAHDPRFIFFSISEIFLLVMLAYTAVMVFLAVKHRTNLFGVLTASALTAYCYFMVFIDYGGSVTLRGELMSGLRDKMIYIGEILHPDPMAPGQYGGCIGAVMAFLSTALMVFMTGYLVYALFILRVPAAKQKRGRE</sequence>
<reference evidence="2 3" key="1">
    <citation type="submission" date="2013-06" db="EMBL/GenBank/DDBJ databases">
        <title>Rumen cellulosomics: divergent fiber-degrading strategies revealed by comparative genome-wide analysis of six Ruminococcal strains.</title>
        <authorList>
            <person name="Dassa B."/>
            <person name="Borovok I."/>
            <person name="Lamed R."/>
            <person name="Flint H."/>
            <person name="Yeoman C.J."/>
            <person name="White B."/>
            <person name="Bayer E.A."/>
        </authorList>
    </citation>
    <scope>NUCLEOTIDE SEQUENCE [LARGE SCALE GENOMIC DNA]</scope>
    <source>
        <strain evidence="2 3">SY3</strain>
    </source>
</reference>
<evidence type="ECO:0000313" key="2">
    <source>
        <dbReference type="EMBL" id="EXM41078.1"/>
    </source>
</evidence>
<keyword evidence="3" id="KW-1185">Reference proteome</keyword>
<feature type="transmembrane region" description="Helical" evidence="1">
    <location>
        <begin position="86"/>
        <end position="112"/>
    </location>
</feature>
<keyword evidence="1" id="KW-0812">Transmembrane</keyword>
<keyword evidence="1" id="KW-1133">Transmembrane helix</keyword>